<dbReference type="Proteomes" id="UP001142444">
    <property type="component" value="Unassembled WGS sequence"/>
</dbReference>
<keyword evidence="8" id="KW-1185">Reference proteome</keyword>
<dbReference type="Pfam" id="PF09864">
    <property type="entry name" value="MliC"/>
    <property type="match status" value="1"/>
</dbReference>
<reference evidence="7" key="2">
    <citation type="journal article" date="2023" name="Pathogens">
        <title>Pathological Features and Genomic Characterization of an Actinobacillus equuli subsp. equuli Bearing Unique Virulence-Associated Genes from an Adult Horse with Pleuropneumonia.</title>
        <authorList>
            <person name="Kamali M."/>
            <person name="Carossino M."/>
            <person name="Del Piero F."/>
            <person name="Peak L."/>
            <person name="Mitchell M.S."/>
            <person name="Willette J."/>
            <person name="Baker R."/>
            <person name="Li F."/>
            <person name="Kenez A."/>
            <person name="Balasuriya U.B.R."/>
            <person name="Go Y.Y."/>
        </authorList>
    </citation>
    <scope>NUCLEOTIDE SEQUENCE</scope>
    <source>
        <strain evidence="7">4524</strain>
    </source>
</reference>
<dbReference type="PIRSF" id="PIRSF007352">
    <property type="entry name" value="OapB"/>
    <property type="match status" value="1"/>
</dbReference>
<dbReference type="EMBL" id="JAPHVQ010000010">
    <property type="protein sequence ID" value="MDE8035491.1"/>
    <property type="molecule type" value="Genomic_DNA"/>
</dbReference>
<gene>
    <name evidence="7" type="ORF">OQ257_10010</name>
</gene>
<dbReference type="InterPro" id="IPR018660">
    <property type="entry name" value="MliC"/>
</dbReference>
<evidence type="ECO:0000256" key="2">
    <source>
        <dbReference type="ARBA" id="ARBA00023136"/>
    </source>
</evidence>
<accession>A0A9X4G674</accession>
<dbReference type="InterPro" id="IPR012097">
    <property type="entry name" value="OapB"/>
</dbReference>
<keyword evidence="3" id="KW-0564">Palmitate</keyword>
<organism evidence="7 8">
    <name type="scientific">Actinobacillus equuli subsp. equuli</name>
    <dbReference type="NCBI Taxonomy" id="202947"/>
    <lineage>
        <taxon>Bacteria</taxon>
        <taxon>Pseudomonadati</taxon>
        <taxon>Pseudomonadota</taxon>
        <taxon>Gammaproteobacteria</taxon>
        <taxon>Pasteurellales</taxon>
        <taxon>Pasteurellaceae</taxon>
        <taxon>Actinobacillus</taxon>
    </lineage>
</organism>
<evidence type="ECO:0000256" key="3">
    <source>
        <dbReference type="ARBA" id="ARBA00023139"/>
    </source>
</evidence>
<sequence>MSVFLQKPCCLAVCTGLLALAGCKPLEAPIEQVQRAQSVIQQAQTEIKPTEKVTVVKNQTSMQFICKNDVVVKVQRPKAKKVNNKAKRKVSSQQAILVTYGHTTHTLSPAVTRDGKKYSNIRWTWREGRNGEASLSDNSNNVLASECKLKP</sequence>
<keyword evidence="2" id="KW-0472">Membrane</keyword>
<name>A0A9X4G674_ACTEU</name>
<evidence type="ECO:0000256" key="5">
    <source>
        <dbReference type="SAM" id="SignalP"/>
    </source>
</evidence>
<keyword evidence="1 5" id="KW-0732">Signal</keyword>
<evidence type="ECO:0000256" key="1">
    <source>
        <dbReference type="ARBA" id="ARBA00022729"/>
    </source>
</evidence>
<feature type="domain" description="C-type lysozyme inhibitor" evidence="6">
    <location>
        <begin position="92"/>
        <end position="140"/>
    </location>
</feature>
<protein>
    <submittedName>
        <fullName evidence="7">MliC family protein</fullName>
    </submittedName>
</protein>
<evidence type="ECO:0000313" key="7">
    <source>
        <dbReference type="EMBL" id="MDE8035491.1"/>
    </source>
</evidence>
<dbReference type="Gene3D" id="2.40.128.200">
    <property type="match status" value="1"/>
</dbReference>
<dbReference type="PROSITE" id="PS51257">
    <property type="entry name" value="PROKAR_LIPOPROTEIN"/>
    <property type="match status" value="1"/>
</dbReference>
<keyword evidence="4" id="KW-0449">Lipoprotein</keyword>
<dbReference type="RefSeq" id="WP_275218342.1">
    <property type="nucleotide sequence ID" value="NZ_CP103813.1"/>
</dbReference>
<dbReference type="InterPro" id="IPR036328">
    <property type="entry name" value="MliC_sf"/>
</dbReference>
<feature type="chain" id="PRO_5040832805" evidence="5">
    <location>
        <begin position="22"/>
        <end position="151"/>
    </location>
</feature>
<proteinExistence type="predicted"/>
<evidence type="ECO:0000256" key="4">
    <source>
        <dbReference type="ARBA" id="ARBA00023288"/>
    </source>
</evidence>
<evidence type="ECO:0000259" key="6">
    <source>
        <dbReference type="Pfam" id="PF09864"/>
    </source>
</evidence>
<dbReference type="AlphaFoldDB" id="A0A9X4G674"/>
<evidence type="ECO:0000313" key="8">
    <source>
        <dbReference type="Proteomes" id="UP001142444"/>
    </source>
</evidence>
<comment type="caution">
    <text evidence="7">The sequence shown here is derived from an EMBL/GenBank/DDBJ whole genome shotgun (WGS) entry which is preliminary data.</text>
</comment>
<feature type="signal peptide" evidence="5">
    <location>
        <begin position="1"/>
        <end position="21"/>
    </location>
</feature>
<reference evidence="7" key="1">
    <citation type="submission" date="2022-11" db="EMBL/GenBank/DDBJ databases">
        <authorList>
            <person name="Kamali M."/>
            <person name="Peak L."/>
            <person name="Go Y.Y."/>
            <person name="Balasuriya U.B.R."/>
            <person name="Carossino M."/>
        </authorList>
    </citation>
    <scope>NUCLEOTIDE SEQUENCE</scope>
    <source>
        <strain evidence="7">4524</strain>
    </source>
</reference>